<keyword evidence="1" id="KW-0732">Signal</keyword>
<feature type="chain" id="PRO_5042039697" description="DUF3108 domain-containing protein" evidence="1">
    <location>
        <begin position="29"/>
        <end position="253"/>
    </location>
</feature>
<proteinExistence type="predicted"/>
<evidence type="ECO:0000256" key="1">
    <source>
        <dbReference type="SAM" id="SignalP"/>
    </source>
</evidence>
<keyword evidence="3" id="KW-1185">Reference proteome</keyword>
<evidence type="ECO:0000313" key="3">
    <source>
        <dbReference type="Proteomes" id="UP001198163"/>
    </source>
</evidence>
<accession>A0AAE3JJB9</accession>
<evidence type="ECO:0008006" key="4">
    <source>
        <dbReference type="Google" id="ProtNLM"/>
    </source>
</evidence>
<sequence length="253" mass="28567">MNASITGTRKIAAALSVALLAGTSGSLAAQSAGSAAENKILRFSSVATRGGKVSYVEKHESEYRDGKIYRARTDYLRENGEPLAYIESYFTESLAAPAHVFEDYRNGFRHGVRYEKGAAVLFSFDPGTDEKENRKEVALTGDGEILMVGCQGLFYYLQEYYQEAKLKGRVPLKLLITGTREVYDFELEVRGERNGVAELTIHIQNRFLRLFAPKLEVRYDIGKRRMLWYKGLSNIQDDRGKIQTVEIVYDYAD</sequence>
<dbReference type="RefSeq" id="WP_230753878.1">
    <property type="nucleotide sequence ID" value="NZ_JAINWA010000001.1"/>
</dbReference>
<dbReference type="EMBL" id="JAINWA010000001">
    <property type="protein sequence ID" value="MCD1654055.1"/>
    <property type="molecule type" value="Genomic_DNA"/>
</dbReference>
<evidence type="ECO:0000313" key="2">
    <source>
        <dbReference type="EMBL" id="MCD1654055.1"/>
    </source>
</evidence>
<reference evidence="2" key="1">
    <citation type="submission" date="2021-08" db="EMBL/GenBank/DDBJ databases">
        <title>Comparative analyses of Brucepasteria parasyntrophica and Teretinema zuelzerae.</title>
        <authorList>
            <person name="Song Y."/>
            <person name="Brune A."/>
        </authorList>
    </citation>
    <scope>NUCLEOTIDE SEQUENCE</scope>
    <source>
        <strain evidence="2">DSM 1903</strain>
    </source>
</reference>
<feature type="signal peptide" evidence="1">
    <location>
        <begin position="1"/>
        <end position="28"/>
    </location>
</feature>
<dbReference type="AlphaFoldDB" id="A0AAE3JJB9"/>
<dbReference type="Proteomes" id="UP001198163">
    <property type="component" value="Unassembled WGS sequence"/>
</dbReference>
<name>A0AAE3JJB9_9SPIR</name>
<gene>
    <name evidence="2" type="ORF">K7J14_04995</name>
</gene>
<protein>
    <recommendedName>
        <fullName evidence="4">DUF3108 domain-containing protein</fullName>
    </recommendedName>
</protein>
<comment type="caution">
    <text evidence="2">The sequence shown here is derived from an EMBL/GenBank/DDBJ whole genome shotgun (WGS) entry which is preliminary data.</text>
</comment>
<organism evidence="2 3">
    <name type="scientific">Teretinema zuelzerae</name>
    <dbReference type="NCBI Taxonomy" id="156"/>
    <lineage>
        <taxon>Bacteria</taxon>
        <taxon>Pseudomonadati</taxon>
        <taxon>Spirochaetota</taxon>
        <taxon>Spirochaetia</taxon>
        <taxon>Spirochaetales</taxon>
        <taxon>Treponemataceae</taxon>
        <taxon>Teretinema</taxon>
    </lineage>
</organism>